<organism evidence="1 2">
    <name type="scientific">Desulfosarcina widdelii</name>
    <dbReference type="NCBI Taxonomy" id="947919"/>
    <lineage>
        <taxon>Bacteria</taxon>
        <taxon>Pseudomonadati</taxon>
        <taxon>Thermodesulfobacteriota</taxon>
        <taxon>Desulfobacteria</taxon>
        <taxon>Desulfobacterales</taxon>
        <taxon>Desulfosarcinaceae</taxon>
        <taxon>Desulfosarcina</taxon>
    </lineage>
</organism>
<dbReference type="Proteomes" id="UP000427769">
    <property type="component" value="Chromosome"/>
</dbReference>
<proteinExistence type="predicted"/>
<sequence length="131" mass="14875">MVGTELKSLVIKPDYQQIFMYSAITWNRHVIHYNRQKARDEGLPDVVVQRGLIGNYFAQLLENGMHHCADILRLEWRVLQSAVPGDTLTCSGVVKQIHEQVADTQIEFDLLMLNQNRELVAKGTGTVQLAD</sequence>
<dbReference type="SUPFAM" id="SSF54637">
    <property type="entry name" value="Thioesterase/thiol ester dehydrase-isomerase"/>
    <property type="match status" value="1"/>
</dbReference>
<evidence type="ECO:0000313" key="2">
    <source>
        <dbReference type="Proteomes" id="UP000427769"/>
    </source>
</evidence>
<keyword evidence="2" id="KW-1185">Reference proteome</keyword>
<dbReference type="AlphaFoldDB" id="A0A5K7ZE39"/>
<dbReference type="EMBL" id="AP021875">
    <property type="protein sequence ID" value="BBO74487.1"/>
    <property type="molecule type" value="Genomic_DNA"/>
</dbReference>
<accession>A0A5K7ZE39</accession>
<dbReference type="OrthoDB" id="7183822at2"/>
<dbReference type="Gene3D" id="3.10.129.10">
    <property type="entry name" value="Hotdog Thioesterase"/>
    <property type="match status" value="1"/>
</dbReference>
<protein>
    <recommendedName>
        <fullName evidence="3">MaoC-like domain-containing protein</fullName>
    </recommendedName>
</protein>
<reference evidence="1 2" key="1">
    <citation type="submission" date="2019-11" db="EMBL/GenBank/DDBJ databases">
        <title>Comparative genomics of hydrocarbon-degrading Desulfosarcina strains.</title>
        <authorList>
            <person name="Watanabe M."/>
            <person name="Kojima H."/>
            <person name="Fukui M."/>
        </authorList>
    </citation>
    <scope>NUCLEOTIDE SEQUENCE [LARGE SCALE GENOMIC DNA]</scope>
    <source>
        <strain evidence="1 2">PP31</strain>
    </source>
</reference>
<dbReference type="KEGG" id="dwd:DSCW_19040"/>
<dbReference type="RefSeq" id="WP_155303513.1">
    <property type="nucleotide sequence ID" value="NZ_AP021875.1"/>
</dbReference>
<evidence type="ECO:0000313" key="1">
    <source>
        <dbReference type="EMBL" id="BBO74487.1"/>
    </source>
</evidence>
<dbReference type="InterPro" id="IPR029069">
    <property type="entry name" value="HotDog_dom_sf"/>
</dbReference>
<name>A0A5K7ZE39_9BACT</name>
<evidence type="ECO:0008006" key="3">
    <source>
        <dbReference type="Google" id="ProtNLM"/>
    </source>
</evidence>
<gene>
    <name evidence="1" type="ORF">DSCW_19040</name>
</gene>